<evidence type="ECO:0000256" key="2">
    <source>
        <dbReference type="ARBA" id="ARBA00004162"/>
    </source>
</evidence>
<comment type="similarity">
    <text evidence="3 10">Belongs to the FliL family.</text>
</comment>
<dbReference type="EMBL" id="FXBJ01000002">
    <property type="protein sequence ID" value="SMH30841.1"/>
    <property type="molecule type" value="Genomic_DNA"/>
</dbReference>
<keyword evidence="12" id="KW-1185">Reference proteome</keyword>
<evidence type="ECO:0000256" key="8">
    <source>
        <dbReference type="ARBA" id="ARBA00022989"/>
    </source>
</evidence>
<evidence type="ECO:0000256" key="10">
    <source>
        <dbReference type="RuleBase" id="RU364125"/>
    </source>
</evidence>
<keyword evidence="4 10" id="KW-1003">Cell membrane</keyword>
<dbReference type="PANTHER" id="PTHR35091:SF2">
    <property type="entry name" value="FLAGELLAR PROTEIN FLIL"/>
    <property type="match status" value="1"/>
</dbReference>
<keyword evidence="5 10" id="KW-0145">Chemotaxis</keyword>
<evidence type="ECO:0000256" key="5">
    <source>
        <dbReference type="ARBA" id="ARBA00022500"/>
    </source>
</evidence>
<keyword evidence="11" id="KW-0282">Flagellum</keyword>
<dbReference type="RefSeq" id="WP_085559390.1">
    <property type="nucleotide sequence ID" value="NZ_FOAH01000001.1"/>
</dbReference>
<dbReference type="GO" id="GO:0009425">
    <property type="term" value="C:bacterial-type flagellum basal body"/>
    <property type="evidence" value="ECO:0007669"/>
    <property type="project" value="InterPro"/>
</dbReference>
<evidence type="ECO:0000256" key="3">
    <source>
        <dbReference type="ARBA" id="ARBA00008281"/>
    </source>
</evidence>
<dbReference type="PANTHER" id="PTHR35091">
    <property type="entry name" value="FLAGELLAR PROTEIN FLIL"/>
    <property type="match status" value="1"/>
</dbReference>
<evidence type="ECO:0000256" key="7">
    <source>
        <dbReference type="ARBA" id="ARBA00022779"/>
    </source>
</evidence>
<dbReference type="AlphaFoldDB" id="A0A1X7N0T5"/>
<comment type="subcellular location">
    <subcellularLocation>
        <location evidence="2">Cell membrane</location>
        <topology evidence="2">Single-pass membrane protein</topology>
    </subcellularLocation>
</comment>
<keyword evidence="11" id="KW-0969">Cilium</keyword>
<feature type="transmembrane region" description="Helical" evidence="10">
    <location>
        <begin position="18"/>
        <end position="39"/>
    </location>
</feature>
<evidence type="ECO:0000256" key="1">
    <source>
        <dbReference type="ARBA" id="ARBA00002254"/>
    </source>
</evidence>
<evidence type="ECO:0000313" key="12">
    <source>
        <dbReference type="Proteomes" id="UP000193435"/>
    </source>
</evidence>
<dbReference type="OrthoDB" id="2156763at2"/>
<keyword evidence="7 10" id="KW-0283">Flagellar rotation</keyword>
<organism evidence="11 12">
    <name type="scientific">Carnobacterium iners</name>
    <dbReference type="NCBI Taxonomy" id="1073423"/>
    <lineage>
        <taxon>Bacteria</taxon>
        <taxon>Bacillati</taxon>
        <taxon>Bacillota</taxon>
        <taxon>Bacilli</taxon>
        <taxon>Lactobacillales</taxon>
        <taxon>Carnobacteriaceae</taxon>
        <taxon>Carnobacterium</taxon>
    </lineage>
</organism>
<dbReference type="GO" id="GO:0006935">
    <property type="term" value="P:chemotaxis"/>
    <property type="evidence" value="ECO:0007669"/>
    <property type="project" value="UniProtKB-KW"/>
</dbReference>
<keyword evidence="11" id="KW-0966">Cell projection</keyword>
<proteinExistence type="inferred from homology"/>
<evidence type="ECO:0000256" key="9">
    <source>
        <dbReference type="ARBA" id="ARBA00023136"/>
    </source>
</evidence>
<accession>A0A1X7N0T5</accession>
<dbReference type="Proteomes" id="UP000193435">
    <property type="component" value="Unassembled WGS sequence"/>
</dbReference>
<comment type="function">
    <text evidence="1 10">Controls the rotational direction of flagella during chemotaxis.</text>
</comment>
<evidence type="ECO:0000256" key="6">
    <source>
        <dbReference type="ARBA" id="ARBA00022692"/>
    </source>
</evidence>
<keyword evidence="6 10" id="KW-0812">Transmembrane</keyword>
<dbReference type="InterPro" id="IPR005503">
    <property type="entry name" value="FliL"/>
</dbReference>
<evidence type="ECO:0000313" key="11">
    <source>
        <dbReference type="EMBL" id="SMH30841.1"/>
    </source>
</evidence>
<gene>
    <name evidence="11" type="ORF">SAMN04488700_1208</name>
</gene>
<reference evidence="11 12" key="1">
    <citation type="submission" date="2017-04" db="EMBL/GenBank/DDBJ databases">
        <authorList>
            <person name="Afonso C.L."/>
            <person name="Miller P.J."/>
            <person name="Scott M.A."/>
            <person name="Spackman E."/>
            <person name="Goraichik I."/>
            <person name="Dimitrov K.M."/>
            <person name="Suarez D.L."/>
            <person name="Swayne D.E."/>
        </authorList>
    </citation>
    <scope>NUCLEOTIDE SEQUENCE [LARGE SCALE GENOMIC DNA]</scope>
    <source>
        <strain evidence="11 12">LMG26642</strain>
    </source>
</reference>
<dbReference type="STRING" id="1073423.SAMN04488700_1208"/>
<protein>
    <recommendedName>
        <fullName evidence="10">Flagellar protein FliL</fullName>
    </recommendedName>
</protein>
<keyword evidence="8 10" id="KW-1133">Transmembrane helix</keyword>
<evidence type="ECO:0000256" key="4">
    <source>
        <dbReference type="ARBA" id="ARBA00022475"/>
    </source>
</evidence>
<dbReference type="GO" id="GO:0005886">
    <property type="term" value="C:plasma membrane"/>
    <property type="evidence" value="ECO:0007669"/>
    <property type="project" value="UniProtKB-SubCell"/>
</dbReference>
<keyword evidence="9 10" id="KW-0472">Membrane</keyword>
<dbReference type="Pfam" id="PF03748">
    <property type="entry name" value="FliL"/>
    <property type="match status" value="1"/>
</dbReference>
<name>A0A1X7N0T5_9LACT</name>
<dbReference type="GO" id="GO:0071978">
    <property type="term" value="P:bacterial-type flagellum-dependent swarming motility"/>
    <property type="evidence" value="ECO:0007669"/>
    <property type="project" value="TreeGrafter"/>
</dbReference>
<sequence>MKKKSDGKETDETKKKKWFLPVIIIISTVIIGGVIVFGFTSGKAQAFMKNLSEEKVVETTVPLEEFLINLTSEEGKKEQFLKIELSVYSEEKDSQEVIVTKTPQIRNAVINVLRKQTPETVFGEDQELIALKQELISQINKSLGKSLISDIFITNIIMQ</sequence>